<evidence type="ECO:0000256" key="1">
    <source>
        <dbReference type="SAM" id="MobiDB-lite"/>
    </source>
</evidence>
<accession>A0A0J9SJH8</accession>
<reference evidence="2 3" key="1">
    <citation type="submission" date="2011-08" db="EMBL/GenBank/DDBJ databases">
        <title>The Genome Sequence of Plasmodium vivax India VII.</title>
        <authorList>
            <consortium name="The Broad Institute Genome Sequencing Platform"/>
            <consortium name="The Broad Institute Genome Sequencing Center for Infectious Disease"/>
            <person name="Neafsey D."/>
            <person name="Carlton J."/>
            <person name="Barnwell J."/>
            <person name="Collins W."/>
            <person name="Escalante A."/>
            <person name="Mullikin J."/>
            <person name="Saul A."/>
            <person name="Guigo R."/>
            <person name="Camara F."/>
            <person name="Young S.K."/>
            <person name="Zeng Q."/>
            <person name="Gargeya S."/>
            <person name="Fitzgerald M."/>
            <person name="Haas B."/>
            <person name="Abouelleil A."/>
            <person name="Alvarado L."/>
            <person name="Arachchi H.M."/>
            <person name="Berlin A."/>
            <person name="Brown A."/>
            <person name="Chapman S.B."/>
            <person name="Chen Z."/>
            <person name="Dunbar C."/>
            <person name="Freedman E."/>
            <person name="Gearin G."/>
            <person name="Gellesch M."/>
            <person name="Goldberg J."/>
            <person name="Griggs A."/>
            <person name="Gujja S."/>
            <person name="Heiman D."/>
            <person name="Howarth C."/>
            <person name="Larson L."/>
            <person name="Lui A."/>
            <person name="MacDonald P.J.P."/>
            <person name="Montmayeur A."/>
            <person name="Murphy C."/>
            <person name="Neiman D."/>
            <person name="Pearson M."/>
            <person name="Priest M."/>
            <person name="Roberts A."/>
            <person name="Saif S."/>
            <person name="Shea T."/>
            <person name="Shenoy N."/>
            <person name="Sisk P."/>
            <person name="Stolte C."/>
            <person name="Sykes S."/>
            <person name="Wortman J."/>
            <person name="Nusbaum C."/>
            <person name="Birren B."/>
        </authorList>
    </citation>
    <scope>NUCLEOTIDE SEQUENCE [LARGE SCALE GENOMIC DNA]</scope>
    <source>
        <strain evidence="2 3">India VII</strain>
    </source>
</reference>
<feature type="region of interest" description="Disordered" evidence="1">
    <location>
        <begin position="28"/>
        <end position="50"/>
    </location>
</feature>
<dbReference type="EMBL" id="KQ234203">
    <property type="protein sequence ID" value="KMZ82202.1"/>
    <property type="molecule type" value="Genomic_DNA"/>
</dbReference>
<dbReference type="Proteomes" id="UP000053562">
    <property type="component" value="Unassembled WGS sequence"/>
</dbReference>
<name>A0A0J9SJH8_PLAVI</name>
<proteinExistence type="predicted"/>
<organism evidence="2 3">
    <name type="scientific">Plasmodium vivax India VII</name>
    <dbReference type="NCBI Taxonomy" id="1077284"/>
    <lineage>
        <taxon>Eukaryota</taxon>
        <taxon>Sar</taxon>
        <taxon>Alveolata</taxon>
        <taxon>Apicomplexa</taxon>
        <taxon>Aconoidasida</taxon>
        <taxon>Haemosporida</taxon>
        <taxon>Plasmodiidae</taxon>
        <taxon>Plasmodium</taxon>
        <taxon>Plasmodium (Plasmodium)</taxon>
    </lineage>
</organism>
<evidence type="ECO:0000313" key="2">
    <source>
        <dbReference type="EMBL" id="KMZ82202.1"/>
    </source>
</evidence>
<sequence>MQRRVGGATVWWQRLLFSRQGYPVTINSNSNYNSSNYSNSNCDDRNKLKK</sequence>
<feature type="compositionally biased region" description="Low complexity" evidence="1">
    <location>
        <begin position="28"/>
        <end position="41"/>
    </location>
</feature>
<protein>
    <submittedName>
        <fullName evidence="2">Uncharacterized protein</fullName>
    </submittedName>
</protein>
<dbReference type="AlphaFoldDB" id="A0A0J9SJH8"/>
<gene>
    <name evidence="2" type="ORF">PVIIG_03456</name>
</gene>
<evidence type="ECO:0000313" key="3">
    <source>
        <dbReference type="Proteomes" id="UP000053562"/>
    </source>
</evidence>